<evidence type="ECO:0000256" key="2">
    <source>
        <dbReference type="ARBA" id="ARBA00022692"/>
    </source>
</evidence>
<evidence type="ECO:0000256" key="5">
    <source>
        <dbReference type="SAM" id="Phobius"/>
    </source>
</evidence>
<name>A0A9P0P1I9_ACAOB</name>
<dbReference type="AlphaFoldDB" id="A0A9P0P1I9"/>
<dbReference type="InterPro" id="IPR036719">
    <property type="entry name" value="Neuro-gated_channel_TM_sf"/>
</dbReference>
<dbReference type="SUPFAM" id="SSF63712">
    <property type="entry name" value="Nicotinic receptor ligand binding domain-like"/>
    <property type="match status" value="1"/>
</dbReference>
<dbReference type="PRINTS" id="PR00252">
    <property type="entry name" value="NRIONCHANNEL"/>
</dbReference>
<protein>
    <submittedName>
        <fullName evidence="9">Uncharacterized protein</fullName>
    </submittedName>
</protein>
<comment type="subcellular location">
    <subcellularLocation>
        <location evidence="1">Membrane</location>
        <topology evidence="1">Multi-pass membrane protein</topology>
    </subcellularLocation>
</comment>
<dbReference type="Pfam" id="PF02931">
    <property type="entry name" value="Neur_chan_LBD"/>
    <property type="match status" value="1"/>
</dbReference>
<comment type="caution">
    <text evidence="9">The sequence shown here is derived from an EMBL/GenBank/DDBJ whole genome shotgun (WGS) entry which is preliminary data.</text>
</comment>
<evidence type="ECO:0000259" key="7">
    <source>
        <dbReference type="Pfam" id="PF02931"/>
    </source>
</evidence>
<keyword evidence="3 5" id="KW-1133">Transmembrane helix</keyword>
<dbReference type="CDD" id="cd19051">
    <property type="entry name" value="LGIC_TM_cation"/>
    <property type="match status" value="1"/>
</dbReference>
<dbReference type="InterPro" id="IPR006202">
    <property type="entry name" value="Neur_chan_lig-bd"/>
</dbReference>
<dbReference type="Proteomes" id="UP001152888">
    <property type="component" value="Unassembled WGS sequence"/>
</dbReference>
<evidence type="ECO:0000313" key="10">
    <source>
        <dbReference type="Proteomes" id="UP001152888"/>
    </source>
</evidence>
<proteinExistence type="predicted"/>
<dbReference type="InterPro" id="IPR006201">
    <property type="entry name" value="Neur_channel"/>
</dbReference>
<keyword evidence="10" id="KW-1185">Reference proteome</keyword>
<keyword evidence="4 5" id="KW-0472">Membrane</keyword>
<dbReference type="PANTHER" id="PTHR18945">
    <property type="entry name" value="NEUROTRANSMITTER GATED ION CHANNEL"/>
    <property type="match status" value="1"/>
</dbReference>
<evidence type="ECO:0000256" key="1">
    <source>
        <dbReference type="ARBA" id="ARBA00004141"/>
    </source>
</evidence>
<dbReference type="InterPro" id="IPR038050">
    <property type="entry name" value="Neuro_actylchol_rec"/>
</dbReference>
<feature type="transmembrane region" description="Helical" evidence="5">
    <location>
        <begin position="252"/>
        <end position="272"/>
    </location>
</feature>
<dbReference type="CDD" id="cd18997">
    <property type="entry name" value="LGIC_ECD_nAChR"/>
    <property type="match status" value="1"/>
</dbReference>
<sequence>MLELSRCILVTISACIYLSGVDTGFTTTKISPRPIWNSTDTDKLRKDLLLNYDKFARPAQHFNATAVRFGLAVLHVDVNEFKSTFTVYSILRLAWTDEKLKWNSSEYGGIKQLHLAEHEIWQPDISLFNSASTISVNHYTNTHFVAYSYGEVSWSPPAQFTVLCNFDLRYWPFDTQQCHLHFLSWTYSGDQIDIDFIDSKPISLDLLINHTEWTIVEATQKKISKDYPCCDIAYPYLVVNFTIARSSPSYKAIIVTPTFVIIALTLVNFWLPPQAGEKIIINGSTALMICLFMLYFTQKLPAMGTHTPLIVMFYSSCLYIVTFSMIGSVIVMTISRTKHSKSLPWIIKQPLTGTFGKLLGLGPYIKQLTVTHRVTAEEMRDHQVSDFDDATSIDERHIMGSSSRMSKSSTQDDWILLAAAIDRISFVFYCILFGILSIVYAV</sequence>
<dbReference type="InterPro" id="IPR006029">
    <property type="entry name" value="Neurotrans-gated_channel_TM"/>
</dbReference>
<evidence type="ECO:0000313" key="9">
    <source>
        <dbReference type="EMBL" id="CAH1963151.1"/>
    </source>
</evidence>
<keyword evidence="6" id="KW-0732">Signal</keyword>
<feature type="domain" description="Neurotransmitter-gated ion-channel transmembrane" evidence="8">
    <location>
        <begin position="254"/>
        <end position="362"/>
    </location>
</feature>
<dbReference type="FunFam" id="1.20.58.390:FF:000092">
    <property type="entry name" value="Nicotinic acetylcholine receptor subunit alpha10"/>
    <property type="match status" value="1"/>
</dbReference>
<dbReference type="Pfam" id="PF02932">
    <property type="entry name" value="Neur_chan_memb"/>
    <property type="match status" value="1"/>
</dbReference>
<feature type="transmembrane region" description="Helical" evidence="5">
    <location>
        <begin position="309"/>
        <end position="334"/>
    </location>
</feature>
<dbReference type="EMBL" id="CAKOFQ010006705">
    <property type="protein sequence ID" value="CAH1963151.1"/>
    <property type="molecule type" value="Genomic_DNA"/>
</dbReference>
<dbReference type="GO" id="GO:0016020">
    <property type="term" value="C:membrane"/>
    <property type="evidence" value="ECO:0007669"/>
    <property type="project" value="UniProtKB-SubCell"/>
</dbReference>
<evidence type="ECO:0000256" key="4">
    <source>
        <dbReference type="ARBA" id="ARBA00023136"/>
    </source>
</evidence>
<accession>A0A9P0P1I9</accession>
<dbReference type="InterPro" id="IPR036734">
    <property type="entry name" value="Neur_chan_lig-bd_sf"/>
</dbReference>
<evidence type="ECO:0000259" key="8">
    <source>
        <dbReference type="Pfam" id="PF02932"/>
    </source>
</evidence>
<reference evidence="9" key="1">
    <citation type="submission" date="2022-03" db="EMBL/GenBank/DDBJ databases">
        <authorList>
            <person name="Sayadi A."/>
        </authorList>
    </citation>
    <scope>NUCLEOTIDE SEQUENCE</scope>
</reference>
<evidence type="ECO:0000256" key="3">
    <source>
        <dbReference type="ARBA" id="ARBA00022989"/>
    </source>
</evidence>
<feature type="chain" id="PRO_5040253640" evidence="6">
    <location>
        <begin position="24"/>
        <end position="442"/>
    </location>
</feature>
<evidence type="ECO:0000256" key="6">
    <source>
        <dbReference type="SAM" id="SignalP"/>
    </source>
</evidence>
<organism evidence="9 10">
    <name type="scientific">Acanthoscelides obtectus</name>
    <name type="common">Bean weevil</name>
    <name type="synonym">Bruchus obtectus</name>
    <dbReference type="NCBI Taxonomy" id="200917"/>
    <lineage>
        <taxon>Eukaryota</taxon>
        <taxon>Metazoa</taxon>
        <taxon>Ecdysozoa</taxon>
        <taxon>Arthropoda</taxon>
        <taxon>Hexapoda</taxon>
        <taxon>Insecta</taxon>
        <taxon>Pterygota</taxon>
        <taxon>Neoptera</taxon>
        <taxon>Endopterygota</taxon>
        <taxon>Coleoptera</taxon>
        <taxon>Polyphaga</taxon>
        <taxon>Cucujiformia</taxon>
        <taxon>Chrysomeloidea</taxon>
        <taxon>Chrysomelidae</taxon>
        <taxon>Bruchinae</taxon>
        <taxon>Bruchini</taxon>
        <taxon>Acanthoscelides</taxon>
    </lineage>
</organism>
<feature type="transmembrane region" description="Helical" evidence="5">
    <location>
        <begin position="279"/>
        <end position="297"/>
    </location>
</feature>
<keyword evidence="2 5" id="KW-0812">Transmembrane</keyword>
<feature type="domain" description="Neurotransmitter-gated ion-channel ligand-binding" evidence="7">
    <location>
        <begin position="42"/>
        <end position="246"/>
    </location>
</feature>
<feature type="signal peptide" evidence="6">
    <location>
        <begin position="1"/>
        <end position="23"/>
    </location>
</feature>
<gene>
    <name evidence="9" type="ORF">ACAOBT_LOCUS5034</name>
</gene>
<feature type="transmembrane region" description="Helical" evidence="5">
    <location>
        <begin position="414"/>
        <end position="441"/>
    </location>
</feature>
<dbReference type="Gene3D" id="1.20.58.390">
    <property type="entry name" value="Neurotransmitter-gated ion-channel transmembrane domain"/>
    <property type="match status" value="1"/>
</dbReference>
<dbReference type="GO" id="GO:0004888">
    <property type="term" value="F:transmembrane signaling receptor activity"/>
    <property type="evidence" value="ECO:0007669"/>
    <property type="project" value="InterPro"/>
</dbReference>
<dbReference type="Gene3D" id="2.70.170.10">
    <property type="entry name" value="Neurotransmitter-gated ion-channel ligand-binding domain"/>
    <property type="match status" value="1"/>
</dbReference>
<dbReference type="SUPFAM" id="SSF90112">
    <property type="entry name" value="Neurotransmitter-gated ion-channel transmembrane pore"/>
    <property type="match status" value="1"/>
</dbReference>
<dbReference type="OrthoDB" id="410315at2759"/>
<dbReference type="FunFam" id="2.70.170.10:FF:000028">
    <property type="entry name" value="AcetylCholine Receptor"/>
    <property type="match status" value="1"/>
</dbReference>
<dbReference type="GO" id="GO:0005230">
    <property type="term" value="F:extracellular ligand-gated monoatomic ion channel activity"/>
    <property type="evidence" value="ECO:0007669"/>
    <property type="project" value="InterPro"/>
</dbReference>